<dbReference type="HOGENOM" id="CLU_2201359_0_0_1"/>
<accession>B8ANL4</accession>
<sequence length="108" mass="11321">MLLHGAHAAFDCSGMLPEHATVFALIQGYRRVAVYSSRATNKGEQPPRSAHPRIHPLLCRRPTGLLATSALAKPGRCGARPRQPTATPFCAASPLSLPATAPASVLGT</sequence>
<dbReference type="EMBL" id="CM000128">
    <property type="protein sequence ID" value="EEC75864.1"/>
    <property type="molecule type" value="Genomic_DNA"/>
</dbReference>
<keyword evidence="2" id="KW-1185">Reference proteome</keyword>
<dbReference type="AlphaFoldDB" id="B8ANL4"/>
<organism evidence="1 2">
    <name type="scientific">Oryza sativa subsp. indica</name>
    <name type="common">Rice</name>
    <dbReference type="NCBI Taxonomy" id="39946"/>
    <lineage>
        <taxon>Eukaryota</taxon>
        <taxon>Viridiplantae</taxon>
        <taxon>Streptophyta</taxon>
        <taxon>Embryophyta</taxon>
        <taxon>Tracheophyta</taxon>
        <taxon>Spermatophyta</taxon>
        <taxon>Magnoliopsida</taxon>
        <taxon>Liliopsida</taxon>
        <taxon>Poales</taxon>
        <taxon>Poaceae</taxon>
        <taxon>BOP clade</taxon>
        <taxon>Oryzoideae</taxon>
        <taxon>Oryzeae</taxon>
        <taxon>Oryzinae</taxon>
        <taxon>Oryza</taxon>
        <taxon>Oryza sativa</taxon>
    </lineage>
</organism>
<proteinExistence type="predicted"/>
<protein>
    <submittedName>
        <fullName evidence="1">Uncharacterized protein</fullName>
    </submittedName>
</protein>
<dbReference type="Proteomes" id="UP000007015">
    <property type="component" value="Chromosome 3"/>
</dbReference>
<name>B8ANL4_ORYSI</name>
<evidence type="ECO:0000313" key="2">
    <source>
        <dbReference type="Proteomes" id="UP000007015"/>
    </source>
</evidence>
<gene>
    <name evidence="1" type="ORF">OsI_12878</name>
</gene>
<dbReference type="Gramene" id="BGIOSGA010111-TA">
    <property type="protein sequence ID" value="BGIOSGA010111-PA"/>
    <property type="gene ID" value="BGIOSGA010111"/>
</dbReference>
<evidence type="ECO:0000313" key="1">
    <source>
        <dbReference type="EMBL" id="EEC75864.1"/>
    </source>
</evidence>
<reference evidence="1 2" key="1">
    <citation type="journal article" date="2005" name="PLoS Biol.">
        <title>The genomes of Oryza sativa: a history of duplications.</title>
        <authorList>
            <person name="Yu J."/>
            <person name="Wang J."/>
            <person name="Lin W."/>
            <person name="Li S."/>
            <person name="Li H."/>
            <person name="Zhou J."/>
            <person name="Ni P."/>
            <person name="Dong W."/>
            <person name="Hu S."/>
            <person name="Zeng C."/>
            <person name="Zhang J."/>
            <person name="Zhang Y."/>
            <person name="Li R."/>
            <person name="Xu Z."/>
            <person name="Li S."/>
            <person name="Li X."/>
            <person name="Zheng H."/>
            <person name="Cong L."/>
            <person name="Lin L."/>
            <person name="Yin J."/>
            <person name="Geng J."/>
            <person name="Li G."/>
            <person name="Shi J."/>
            <person name="Liu J."/>
            <person name="Lv H."/>
            <person name="Li J."/>
            <person name="Wang J."/>
            <person name="Deng Y."/>
            <person name="Ran L."/>
            <person name="Shi X."/>
            <person name="Wang X."/>
            <person name="Wu Q."/>
            <person name="Li C."/>
            <person name="Ren X."/>
            <person name="Wang J."/>
            <person name="Wang X."/>
            <person name="Li D."/>
            <person name="Liu D."/>
            <person name="Zhang X."/>
            <person name="Ji Z."/>
            <person name="Zhao W."/>
            <person name="Sun Y."/>
            <person name="Zhang Z."/>
            <person name="Bao J."/>
            <person name="Han Y."/>
            <person name="Dong L."/>
            <person name="Ji J."/>
            <person name="Chen P."/>
            <person name="Wu S."/>
            <person name="Liu J."/>
            <person name="Xiao Y."/>
            <person name="Bu D."/>
            <person name="Tan J."/>
            <person name="Yang L."/>
            <person name="Ye C."/>
            <person name="Zhang J."/>
            <person name="Xu J."/>
            <person name="Zhou Y."/>
            <person name="Yu Y."/>
            <person name="Zhang B."/>
            <person name="Zhuang S."/>
            <person name="Wei H."/>
            <person name="Liu B."/>
            <person name="Lei M."/>
            <person name="Yu H."/>
            <person name="Li Y."/>
            <person name="Xu H."/>
            <person name="Wei S."/>
            <person name="He X."/>
            <person name="Fang L."/>
            <person name="Zhang Z."/>
            <person name="Zhang Y."/>
            <person name="Huang X."/>
            <person name="Su Z."/>
            <person name="Tong W."/>
            <person name="Li J."/>
            <person name="Tong Z."/>
            <person name="Li S."/>
            <person name="Ye J."/>
            <person name="Wang L."/>
            <person name="Fang L."/>
            <person name="Lei T."/>
            <person name="Chen C."/>
            <person name="Chen H."/>
            <person name="Xu Z."/>
            <person name="Li H."/>
            <person name="Huang H."/>
            <person name="Zhang F."/>
            <person name="Xu H."/>
            <person name="Li N."/>
            <person name="Zhao C."/>
            <person name="Li S."/>
            <person name="Dong L."/>
            <person name="Huang Y."/>
            <person name="Li L."/>
            <person name="Xi Y."/>
            <person name="Qi Q."/>
            <person name="Li W."/>
            <person name="Zhang B."/>
            <person name="Hu W."/>
            <person name="Zhang Y."/>
            <person name="Tian X."/>
            <person name="Jiao Y."/>
            <person name="Liang X."/>
            <person name="Jin J."/>
            <person name="Gao L."/>
            <person name="Zheng W."/>
            <person name="Hao B."/>
            <person name="Liu S."/>
            <person name="Wang W."/>
            <person name="Yuan L."/>
            <person name="Cao M."/>
            <person name="McDermott J."/>
            <person name="Samudrala R."/>
            <person name="Wang J."/>
            <person name="Wong G.K."/>
            <person name="Yang H."/>
        </authorList>
    </citation>
    <scope>NUCLEOTIDE SEQUENCE [LARGE SCALE GENOMIC DNA]</scope>
    <source>
        <strain evidence="2">cv. 93-11</strain>
    </source>
</reference>